<dbReference type="Proteomes" id="UP000466535">
    <property type="component" value="Unassembled WGS sequence"/>
</dbReference>
<dbReference type="RefSeq" id="WP_159763482.1">
    <property type="nucleotide sequence ID" value="NZ_WUUT01000002.1"/>
</dbReference>
<gene>
    <name evidence="1" type="ORF">GRX03_06975</name>
</gene>
<evidence type="ECO:0000313" key="2">
    <source>
        <dbReference type="Proteomes" id="UP000466535"/>
    </source>
</evidence>
<organism evidence="1 2">
    <name type="scientific">Halovenus carboxidivorans</name>
    <dbReference type="NCBI Taxonomy" id="2692199"/>
    <lineage>
        <taxon>Archaea</taxon>
        <taxon>Methanobacteriati</taxon>
        <taxon>Methanobacteriota</taxon>
        <taxon>Stenosarchaea group</taxon>
        <taxon>Halobacteria</taxon>
        <taxon>Halobacteriales</taxon>
        <taxon>Haloarculaceae</taxon>
        <taxon>Halovenus</taxon>
    </lineage>
</organism>
<reference evidence="1 2" key="1">
    <citation type="submission" date="2019-12" db="EMBL/GenBank/DDBJ databases">
        <title>Isolation and characterization of three novel carbon monoxide-oxidizing members of Halobacteria from salione crusts and soils.</title>
        <authorList>
            <person name="Myers M.R."/>
            <person name="King G.M."/>
        </authorList>
    </citation>
    <scope>NUCLEOTIDE SEQUENCE [LARGE SCALE GENOMIC DNA]</scope>
    <source>
        <strain evidence="1 2">WSH3</strain>
    </source>
</reference>
<comment type="caution">
    <text evidence="1">The sequence shown here is derived from an EMBL/GenBank/DDBJ whole genome shotgun (WGS) entry which is preliminary data.</text>
</comment>
<keyword evidence="2" id="KW-1185">Reference proteome</keyword>
<accession>A0A6B0SZQ6</accession>
<proteinExistence type="predicted"/>
<dbReference type="EMBL" id="WUUT01000002">
    <property type="protein sequence ID" value="MXR51348.1"/>
    <property type="molecule type" value="Genomic_DNA"/>
</dbReference>
<sequence>MTIEQSDIACPDCGTNLQIIYVTELKQSVSGWACPNCGYIASKREGYEDSVDVSEKEYLMRIEKPLASSDIRPPATSVEEEFRARADDIADDELWLLIDPETDEIVDAVVGDDVSERE</sequence>
<dbReference type="AlphaFoldDB" id="A0A6B0SZQ6"/>
<protein>
    <submittedName>
        <fullName evidence="1">Uncharacterized protein</fullName>
    </submittedName>
</protein>
<evidence type="ECO:0000313" key="1">
    <source>
        <dbReference type="EMBL" id="MXR51348.1"/>
    </source>
</evidence>
<name>A0A6B0SZQ6_9EURY</name>